<reference evidence="5 6" key="1">
    <citation type="submission" date="2016-10" db="EMBL/GenBank/DDBJ databases">
        <authorList>
            <person name="de Groot N.N."/>
        </authorList>
    </citation>
    <scope>NUCLEOTIDE SEQUENCE [LARGE SCALE GENOMIC DNA]</scope>
    <source>
        <strain evidence="5 6">ATCC 43154</strain>
    </source>
</reference>
<proteinExistence type="predicted"/>
<feature type="transmembrane region" description="Helical" evidence="2">
    <location>
        <begin position="55"/>
        <end position="74"/>
    </location>
</feature>
<keyword evidence="2" id="KW-0812">Transmembrane</keyword>
<feature type="domain" description="Type VI lipase adapter protein Tla3 N-terminal" evidence="3">
    <location>
        <begin position="110"/>
        <end position="266"/>
    </location>
</feature>
<dbReference type="OrthoDB" id="8837296at2"/>
<feature type="domain" description="Type VI lipase adapter protein Tla3 C-terminal" evidence="4">
    <location>
        <begin position="415"/>
        <end position="555"/>
    </location>
</feature>
<evidence type="ECO:0000313" key="6">
    <source>
        <dbReference type="Proteomes" id="UP000199470"/>
    </source>
</evidence>
<dbReference type="InterPro" id="IPR048303">
    <property type="entry name" value="Tla3_C"/>
</dbReference>
<gene>
    <name evidence="5" type="ORF">SAMN02982985_03108</name>
</gene>
<dbReference type="Proteomes" id="UP000199470">
    <property type="component" value="Unassembled WGS sequence"/>
</dbReference>
<feature type="transmembrane region" description="Helical" evidence="2">
    <location>
        <begin position="14"/>
        <end position="35"/>
    </location>
</feature>
<organism evidence="5 6">
    <name type="scientific">Rugamonas rubra</name>
    <dbReference type="NCBI Taxonomy" id="758825"/>
    <lineage>
        <taxon>Bacteria</taxon>
        <taxon>Pseudomonadati</taxon>
        <taxon>Pseudomonadota</taxon>
        <taxon>Betaproteobacteria</taxon>
        <taxon>Burkholderiales</taxon>
        <taxon>Oxalobacteraceae</taxon>
        <taxon>Telluria group</taxon>
        <taxon>Rugamonas</taxon>
    </lineage>
</organism>
<evidence type="ECO:0000256" key="1">
    <source>
        <dbReference type="SAM" id="MobiDB-lite"/>
    </source>
</evidence>
<accession>A0A1I4NTE9</accession>
<dbReference type="AlphaFoldDB" id="A0A1I4NTE9"/>
<keyword evidence="2" id="KW-0472">Membrane</keyword>
<name>A0A1I4NTE9_9BURK</name>
<keyword evidence="6" id="KW-1185">Reference proteome</keyword>
<evidence type="ECO:0000313" key="5">
    <source>
        <dbReference type="EMBL" id="SFM18640.1"/>
    </source>
</evidence>
<dbReference type="STRING" id="758825.SAMN02982985_03108"/>
<evidence type="ECO:0000259" key="3">
    <source>
        <dbReference type="Pfam" id="PF11394"/>
    </source>
</evidence>
<sequence>MSNVPQPPIERPDIWKYLQGAVVLFLILLAAYAAIETDEFRALIRGQSEMEMRKLWWIAVPALAIVVVLSSHWVSASRQFQTRQAQAKVQHELAQQRLAEARTEKGRREYVLEVIGLGVTVEKYRQGKLWDVLQKGTPYSEIREKDPHKYPWSGLEKEQTTGGREGDTLDNGAWRSPDCWGVPVFNAQPPIQNPALADSPLSPTPGLTTGAESNGMASHLFVVGSVKLKERPDRLLDDVFDFFDKNPDIPYVVLNSDDSSTVRNMFAYKRKNTDDGYFIPSMPDASVLFLLARRERVDAIRPFVFEDVSNEKSVEYQNSEGISRRLFVAYLDLKNSLPRVDPENTAARKPTISEWLTAAAKFAARPELRGNKPGSYRDLAFHIKHRVPYDWKPTPWFPVPWETFQLATFDSLPTMGFIHRPVFVNTSDEHGKPLAKLDQRRKALLAGLQEALLTLPEAERAAAPARIIAGTNNNVDQLLALEGMLHDFAELGGPSIDTGKLDQFTNTDRRLGNTGAATWFVQMGIGVMGSYRAGGVSAAINLRDQHEASIVLISPPSEEKRQAQQQARGDIFKPRNSPDIDPANYAPPSK</sequence>
<evidence type="ECO:0000259" key="4">
    <source>
        <dbReference type="Pfam" id="PF20995"/>
    </source>
</evidence>
<keyword evidence="2" id="KW-1133">Transmembrane helix</keyword>
<dbReference type="InterPro" id="IPR021531">
    <property type="entry name" value="Tla3_N"/>
</dbReference>
<dbReference type="EMBL" id="FOTW01000014">
    <property type="protein sequence ID" value="SFM18640.1"/>
    <property type="molecule type" value="Genomic_DNA"/>
</dbReference>
<feature type="region of interest" description="Disordered" evidence="1">
    <location>
        <begin position="554"/>
        <end position="590"/>
    </location>
</feature>
<dbReference type="Pfam" id="PF20995">
    <property type="entry name" value="Tla3_C"/>
    <property type="match status" value="1"/>
</dbReference>
<protein>
    <recommendedName>
        <fullName evidence="7">DUF2875 domain-containing protein</fullName>
    </recommendedName>
</protein>
<evidence type="ECO:0000256" key="2">
    <source>
        <dbReference type="SAM" id="Phobius"/>
    </source>
</evidence>
<dbReference type="RefSeq" id="WP_093388607.1">
    <property type="nucleotide sequence ID" value="NZ_FOTW01000014.1"/>
</dbReference>
<dbReference type="Pfam" id="PF11394">
    <property type="entry name" value="Tla3_N"/>
    <property type="match status" value="1"/>
</dbReference>
<evidence type="ECO:0008006" key="7">
    <source>
        <dbReference type="Google" id="ProtNLM"/>
    </source>
</evidence>